<evidence type="ECO:0000259" key="2">
    <source>
        <dbReference type="Pfam" id="PF04471"/>
    </source>
</evidence>
<feature type="coiled-coil region" evidence="1">
    <location>
        <begin position="193"/>
        <end position="237"/>
    </location>
</feature>
<keyword evidence="4" id="KW-0540">Nuclease</keyword>
<dbReference type="InterPro" id="IPR011335">
    <property type="entry name" value="Restrct_endonuc-II-like"/>
</dbReference>
<name>A0ABV6KEY9_9BACI</name>
<dbReference type="Proteomes" id="UP001589838">
    <property type="component" value="Unassembled WGS sequence"/>
</dbReference>
<dbReference type="GO" id="GO:0016787">
    <property type="term" value="F:hydrolase activity"/>
    <property type="evidence" value="ECO:0007669"/>
    <property type="project" value="UniProtKB-KW"/>
</dbReference>
<dbReference type="SUPFAM" id="SSF52980">
    <property type="entry name" value="Restriction endonuclease-like"/>
    <property type="match status" value="1"/>
</dbReference>
<keyword evidence="5" id="KW-1185">Reference proteome</keyword>
<proteinExistence type="predicted"/>
<dbReference type="EMBL" id="JBHLUX010000037">
    <property type="protein sequence ID" value="MFC0471896.1"/>
    <property type="molecule type" value="Genomic_DNA"/>
</dbReference>
<gene>
    <name evidence="4" type="ORF">ACFFHM_15680</name>
</gene>
<keyword evidence="1" id="KW-0175">Coiled coil</keyword>
<sequence length="383" mass="44369">MDKHKLITKTKLSELVGWSETNGRRWVKNFKAYIPTELYRNKVMYTMESLRIMTFLKKLNETGLTIPEIKQILNKEGLPKDEREEQQLIEKHKVVRGHKDYNEDIKDTIPSTGDMMIPYLELIRDGRAYSASEITEKLVDSFKLSEEQRLMKYENNSDIIFLSRVRSVRYSLKKENYIDEVNKLTYQITNEGLELLNESKGEIKEEIEELEKVVDPLTIVKEKLDELKNELADNLLKQLRIVHWMKFEDIVVELLTVMGYGDGKVTQRSNDEGLDGVIKEDKLGLDNIYVQAKRYAANNSVGRDVVQSFSGALDGKGARKGVFITTSYFTDNARKYAERLEAKKIILIDGTELSKLMIDHNVGVDISHTFIVKAIDYDYFKDE</sequence>
<dbReference type="Gene3D" id="3.40.1350.10">
    <property type="match status" value="1"/>
</dbReference>
<dbReference type="Pfam" id="PF14338">
    <property type="entry name" value="Mrr_N"/>
    <property type="match status" value="1"/>
</dbReference>
<dbReference type="GO" id="GO:0004519">
    <property type="term" value="F:endonuclease activity"/>
    <property type="evidence" value="ECO:0007669"/>
    <property type="project" value="UniProtKB-KW"/>
</dbReference>
<dbReference type="RefSeq" id="WP_335961737.1">
    <property type="nucleotide sequence ID" value="NZ_JAXBLX010000020.1"/>
</dbReference>
<evidence type="ECO:0000256" key="1">
    <source>
        <dbReference type="SAM" id="Coils"/>
    </source>
</evidence>
<dbReference type="EC" id="3.1.21.-" evidence="4"/>
<reference evidence="4 5" key="1">
    <citation type="submission" date="2024-09" db="EMBL/GenBank/DDBJ databases">
        <authorList>
            <person name="Sun Q."/>
            <person name="Mori K."/>
        </authorList>
    </citation>
    <scope>NUCLEOTIDE SEQUENCE [LARGE SCALE GENOMIC DNA]</scope>
    <source>
        <strain evidence="4 5">NCAIM B.02610</strain>
    </source>
</reference>
<evidence type="ECO:0000259" key="3">
    <source>
        <dbReference type="Pfam" id="PF14338"/>
    </source>
</evidence>
<keyword evidence="4" id="KW-0255">Endonuclease</keyword>
<feature type="domain" description="Restriction endonuclease type IV Mrr" evidence="2">
    <location>
        <begin position="242"/>
        <end position="357"/>
    </location>
</feature>
<dbReference type="InterPro" id="IPR052906">
    <property type="entry name" value="Type_IV_Methyl-Rstrct_Enzyme"/>
</dbReference>
<evidence type="ECO:0000313" key="5">
    <source>
        <dbReference type="Proteomes" id="UP001589838"/>
    </source>
</evidence>
<feature type="domain" description="Restriction system protein Mrr-like N-terminal" evidence="3">
    <location>
        <begin position="115"/>
        <end position="197"/>
    </location>
</feature>
<dbReference type="Pfam" id="PF04471">
    <property type="entry name" value="Mrr_cat"/>
    <property type="match status" value="1"/>
</dbReference>
<dbReference type="Gene3D" id="1.10.1660.10">
    <property type="match status" value="1"/>
</dbReference>
<evidence type="ECO:0000313" key="4">
    <source>
        <dbReference type="EMBL" id="MFC0471896.1"/>
    </source>
</evidence>
<keyword evidence="4" id="KW-0378">Hydrolase</keyword>
<accession>A0ABV6KEY9</accession>
<protein>
    <submittedName>
        <fullName evidence="4">Restriction endonuclease</fullName>
        <ecNumber evidence="4">3.1.21.-</ecNumber>
    </submittedName>
</protein>
<dbReference type="InterPro" id="IPR011856">
    <property type="entry name" value="tRNA_endonuc-like_dom_sf"/>
</dbReference>
<comment type="caution">
    <text evidence="4">The sequence shown here is derived from an EMBL/GenBank/DDBJ whole genome shotgun (WGS) entry which is preliminary data.</text>
</comment>
<dbReference type="PANTHER" id="PTHR30015:SF7">
    <property type="entry name" value="TYPE IV METHYL-DIRECTED RESTRICTION ENZYME ECOKMRR"/>
    <property type="match status" value="1"/>
</dbReference>
<organism evidence="4 5">
    <name type="scientific">Halalkalibacter kiskunsagensis</name>
    <dbReference type="NCBI Taxonomy" id="1548599"/>
    <lineage>
        <taxon>Bacteria</taxon>
        <taxon>Bacillati</taxon>
        <taxon>Bacillota</taxon>
        <taxon>Bacilli</taxon>
        <taxon>Bacillales</taxon>
        <taxon>Bacillaceae</taxon>
        <taxon>Halalkalibacter</taxon>
    </lineage>
</organism>
<dbReference type="InterPro" id="IPR007560">
    <property type="entry name" value="Restrct_endonuc_IV_Mrr"/>
</dbReference>
<dbReference type="InterPro" id="IPR025745">
    <property type="entry name" value="Mrr-like_N_dom"/>
</dbReference>
<dbReference type="PANTHER" id="PTHR30015">
    <property type="entry name" value="MRR RESTRICTION SYSTEM PROTEIN"/>
    <property type="match status" value="1"/>
</dbReference>